<keyword evidence="7" id="KW-1185">Reference proteome</keyword>
<evidence type="ECO:0000313" key="7">
    <source>
        <dbReference type="Proteomes" id="UP000247584"/>
    </source>
</evidence>
<dbReference type="Gene3D" id="1.10.1130.10">
    <property type="entry name" value="Flavocytochrome C3, Chain A"/>
    <property type="match status" value="2"/>
</dbReference>
<dbReference type="Gene3D" id="3.90.10.10">
    <property type="entry name" value="Cytochrome C3"/>
    <property type="match status" value="1"/>
</dbReference>
<feature type="domain" description="Cytochrome c-type protein NrfB-like" evidence="4">
    <location>
        <begin position="94"/>
        <end position="168"/>
    </location>
</feature>
<keyword evidence="1 2" id="KW-0732">Signal</keyword>
<dbReference type="Proteomes" id="UP000247584">
    <property type="component" value="Unassembled WGS sequence"/>
</dbReference>
<feature type="signal peptide" evidence="2">
    <location>
        <begin position="1"/>
        <end position="29"/>
    </location>
</feature>
<dbReference type="EMBL" id="CP045857">
    <property type="protein sequence ID" value="QIJ06043.1"/>
    <property type="molecule type" value="Genomic_DNA"/>
</dbReference>
<gene>
    <name evidence="5" type="ORF">C8J23_13330</name>
    <name evidence="6" type="ORF">GII14_19045</name>
</gene>
<accession>A0A6G7LW52</accession>
<evidence type="ECO:0000259" key="4">
    <source>
        <dbReference type="Pfam" id="PF22678"/>
    </source>
</evidence>
<feature type="domain" description="Doubled CXXCH motif" evidence="3">
    <location>
        <begin position="195"/>
        <end position="235"/>
    </location>
</feature>
<dbReference type="InterPro" id="IPR053875">
    <property type="entry name" value="Cytochrom_c_NrfB-like_dom"/>
</dbReference>
<sequence length="320" mass="34929">MINFINKGWNFCLYTLSAVLLLLTSLVQATPWDNLTAAELEQQLAEKFSEGKYSPKGADSCLMCHKKDPKVMALFKGTHGEMNNSRLPMAGLQCEACHGPMGKHNRGGKEPMISFGPESKLSAESQNSVCLDCHQNTEQMAWHNSLHNLEQVACADCHQVHTAEDPMLNPLRINEACTSCHTRAKADMSKRSSHPLKWDQMTCIDCHNPHGSLTESALKQSSINTTCYECHADKRGPVLWEHAPVVENCANCHNAHGSVNEALLKARVPQLCQQCHADDGHAARAVSQSGISAFGAGKSCLNCHSQIHGSNHPAGSVLSR</sequence>
<protein>
    <submittedName>
        <fullName evidence="6">DmsE family decaheme c-type cytochrome</fullName>
    </submittedName>
</protein>
<feature type="domain" description="Doubled CXXCH motif" evidence="3">
    <location>
        <begin position="242"/>
        <end position="279"/>
    </location>
</feature>
<dbReference type="NCBIfam" id="TIGR01905">
    <property type="entry name" value="paired_CXXCH_1"/>
    <property type="match status" value="2"/>
</dbReference>
<dbReference type="Pfam" id="PF22678">
    <property type="entry name" value="Cytochrom_c_NrfB-like"/>
    <property type="match status" value="1"/>
</dbReference>
<reference evidence="6 8" key="2">
    <citation type="submission" date="2019-11" db="EMBL/GenBank/DDBJ databases">
        <title>Complete Genome Sequence of Shewanella chilikensis Strain DC57, Isolated from Corroded Seal Rings at a floating production facility in Australia.</title>
        <authorList>
            <person name="Salgar-Chaparro S.J."/>
            <person name="Castillo-Villamizar G.A."/>
            <person name="Poehlein A."/>
            <person name="Daniel R."/>
            <person name="Machuca L."/>
        </authorList>
    </citation>
    <scope>NUCLEOTIDE SEQUENCE [LARGE SCALE GENOMIC DNA]</scope>
    <source>
        <strain evidence="6 8">DC57</strain>
    </source>
</reference>
<dbReference type="InterPro" id="IPR020015">
    <property type="entry name" value="Decahaem_cyt-c_DmsE"/>
</dbReference>
<feature type="chain" id="PRO_5028848230" evidence="2">
    <location>
        <begin position="30"/>
        <end position="320"/>
    </location>
</feature>
<evidence type="ECO:0000256" key="2">
    <source>
        <dbReference type="SAM" id="SignalP"/>
    </source>
</evidence>
<dbReference type="PANTHER" id="PTHR35038">
    <property type="entry name" value="DISSIMILATORY SULFITE REDUCTASE SIRA"/>
    <property type="match status" value="1"/>
</dbReference>
<dbReference type="GO" id="GO:0016491">
    <property type="term" value="F:oxidoreductase activity"/>
    <property type="evidence" value="ECO:0007669"/>
    <property type="project" value="TreeGrafter"/>
</dbReference>
<dbReference type="KEGG" id="schk:GII14_19045"/>
<evidence type="ECO:0000313" key="8">
    <source>
        <dbReference type="Proteomes" id="UP000502117"/>
    </source>
</evidence>
<evidence type="ECO:0000256" key="1">
    <source>
        <dbReference type="ARBA" id="ARBA00022729"/>
    </source>
</evidence>
<evidence type="ECO:0000313" key="6">
    <source>
        <dbReference type="EMBL" id="QIJ06043.1"/>
    </source>
</evidence>
<dbReference type="NCBIfam" id="TIGR03508">
    <property type="entry name" value="decahem_SO"/>
    <property type="match status" value="1"/>
</dbReference>
<organism evidence="6 8">
    <name type="scientific">Shewanella chilikensis</name>
    <dbReference type="NCBI Taxonomy" id="558541"/>
    <lineage>
        <taxon>Bacteria</taxon>
        <taxon>Pseudomonadati</taxon>
        <taxon>Pseudomonadota</taxon>
        <taxon>Gammaproteobacteria</taxon>
        <taxon>Alteromonadales</taxon>
        <taxon>Shewanellaceae</taxon>
        <taxon>Shewanella</taxon>
    </lineage>
</organism>
<evidence type="ECO:0000313" key="5">
    <source>
        <dbReference type="EMBL" id="PYE56080.1"/>
    </source>
</evidence>
<dbReference type="InterPro" id="IPR036280">
    <property type="entry name" value="Multihaem_cyt_sf"/>
</dbReference>
<name>A0A6G7LW52_9GAMM</name>
<dbReference type="EMBL" id="QJSY01000033">
    <property type="protein sequence ID" value="PYE56080.1"/>
    <property type="molecule type" value="Genomic_DNA"/>
</dbReference>
<dbReference type="InterPro" id="IPR051829">
    <property type="entry name" value="Multiheme_Cytochr_ET"/>
</dbReference>
<dbReference type="AlphaFoldDB" id="A0A6G7LW52"/>
<dbReference type="Pfam" id="PF09699">
    <property type="entry name" value="Paired_CXXCH_1"/>
    <property type="match status" value="2"/>
</dbReference>
<dbReference type="SUPFAM" id="SSF48695">
    <property type="entry name" value="Multiheme cytochromes"/>
    <property type="match status" value="1"/>
</dbReference>
<dbReference type="PANTHER" id="PTHR35038:SF6">
    <property type="entry name" value="SURFACE LOCALIZED DECAHEME CYTOCHROME C LIPOPROTEIN"/>
    <property type="match status" value="1"/>
</dbReference>
<proteinExistence type="predicted"/>
<reference evidence="5 7" key="1">
    <citation type="submission" date="2018-06" db="EMBL/GenBank/DDBJ databases">
        <title>Genomic Encyclopedia of Type Strains, Phase III (KMG-III): the genomes of soil and plant-associated and newly described type strains.</title>
        <authorList>
            <person name="Whitman W."/>
        </authorList>
    </citation>
    <scope>NUCLEOTIDE SEQUENCE [LARGE SCALE GENOMIC DNA]</scope>
    <source>
        <strain evidence="5 7">JC5</strain>
    </source>
</reference>
<dbReference type="InterPro" id="IPR010177">
    <property type="entry name" value="Paired_CXXCH_1"/>
</dbReference>
<dbReference type="Proteomes" id="UP000502117">
    <property type="component" value="Chromosome"/>
</dbReference>
<dbReference type="RefSeq" id="WP_101056477.1">
    <property type="nucleotide sequence ID" value="NZ_BMXX01000023.1"/>
</dbReference>
<evidence type="ECO:0000259" key="3">
    <source>
        <dbReference type="Pfam" id="PF09699"/>
    </source>
</evidence>